<feature type="domain" description="Cytosolic endo-beta-N-acetylglucosaminidase TIM barrel" evidence="9">
    <location>
        <begin position="141"/>
        <end position="413"/>
    </location>
</feature>
<reference evidence="11 12" key="1">
    <citation type="submission" date="2019-01" db="EMBL/GenBank/DDBJ databases">
        <title>Sequencing of cultivated peanut Arachis hypogaea provides insights into genome evolution and oil improvement.</title>
        <authorList>
            <person name="Chen X."/>
        </authorList>
    </citation>
    <scope>NUCLEOTIDE SEQUENCE [LARGE SCALE GENOMIC DNA]</scope>
    <source>
        <strain evidence="12">cv. Fuhuasheng</strain>
        <tissue evidence="11">Leaves</tissue>
    </source>
</reference>
<evidence type="ECO:0000313" key="11">
    <source>
        <dbReference type="EMBL" id="RYR34861.1"/>
    </source>
</evidence>
<dbReference type="GO" id="GO:0005829">
    <property type="term" value="C:cytosol"/>
    <property type="evidence" value="ECO:0007669"/>
    <property type="project" value="UniProtKB-SubCell"/>
</dbReference>
<dbReference type="EC" id="3.2.1.96" evidence="3"/>
<evidence type="ECO:0000256" key="7">
    <source>
        <dbReference type="ARBA" id="ARBA00034414"/>
    </source>
</evidence>
<comment type="function">
    <text evidence="8">Endoglycosidase that releases N-glycans from glycoproteins by cleaving the beta-1,4-glycosidic bond in the N,N'-diacetylchitobiose core. Involved in the production of high-mannose type N-glycans during plant development and fruit maturation.</text>
</comment>
<feature type="domain" description="Cytosolic endo-beta-N-acetylglucosaminidase C-terminal" evidence="10">
    <location>
        <begin position="645"/>
        <end position="763"/>
    </location>
</feature>
<dbReference type="FunFam" id="3.20.20.80:FF:000043">
    <property type="entry name" value="cytosolic endo-beta-N-acetylglucosaminidase"/>
    <property type="match status" value="1"/>
</dbReference>
<evidence type="ECO:0000313" key="12">
    <source>
        <dbReference type="Proteomes" id="UP000289738"/>
    </source>
</evidence>
<evidence type="ECO:0000256" key="5">
    <source>
        <dbReference type="ARBA" id="ARBA00022801"/>
    </source>
</evidence>
<evidence type="ECO:0000256" key="8">
    <source>
        <dbReference type="ARBA" id="ARBA00060018"/>
    </source>
</evidence>
<gene>
    <name evidence="11" type="ORF">Ahy_A10g049914</name>
</gene>
<accession>A0A445B872</accession>
<evidence type="ECO:0000259" key="10">
    <source>
        <dbReference type="Pfam" id="PF25529"/>
    </source>
</evidence>
<dbReference type="GO" id="GO:0033925">
    <property type="term" value="F:mannosyl-glycoprotein endo-beta-N-acetylglucosaminidase activity"/>
    <property type="evidence" value="ECO:0007669"/>
    <property type="project" value="UniProtKB-EC"/>
</dbReference>
<dbReference type="STRING" id="3818.A0A445B872"/>
<keyword evidence="5" id="KW-0378">Hydrolase</keyword>
<keyword evidence="12" id="KW-1185">Reference proteome</keyword>
<comment type="caution">
    <text evidence="11">The sequence shown here is derived from an EMBL/GenBank/DDBJ whole genome shotgun (WGS) entry which is preliminary data.</text>
</comment>
<protein>
    <recommendedName>
        <fullName evidence="3">mannosyl-glycoprotein endo-beta-N-acetylglucosaminidase</fullName>
        <ecNumber evidence="3">3.2.1.96</ecNumber>
    </recommendedName>
</protein>
<evidence type="ECO:0000256" key="4">
    <source>
        <dbReference type="ARBA" id="ARBA00022490"/>
    </source>
</evidence>
<sequence length="771" mass="87294">MQHQNSKPKGQGWCWMMIMIPRLLRVYINRRILITIRNIIRFILTTLQTLYLFVTMSKPSSSDPLQPPLFDPKQPSVPISYPIKTLEDLKTRSYFNSFHYPFNIALLPMSHHAASSSSSSSSSSLPNRRRLLVCHDMAGGYLDDKWVQGGTNPDAYAIWHWHLIDVFVYFSHSLVTIPPPCWTNTAHRHGVKVLGTFIIEWDEGRAACDVLLSTKESAQMYAERLVELAVTLGFDGWLINMEVNLDRGQIPNLKEFVDHLSSLMHSSVPGSVVLWYDSVTVDGDLNWQDQLNYYNKPFFDICDGIFVNYTWKENYPSLSAAVASDRRFDVYMGIDVFGRNTYGGGQWNVNVALDVLRKDDVSAAIFAPGWVYETKQPPDFETANNSWWDLVEKSWGVLRKHPGVLPFYTNFDQHSFLLSGTRLSYFNGRRPCVGCYLVQHFLPRLSGMAQIDLLSYCWLEHPHLNFADSTNPIQVFTDLKGSSYSGGGNITFKGSLEEHAHFEKKIFETEFVLSELPIHLTYSVKSDGNSSLGLKLAFTSTTNKREYILLASQPLNNFSGNFSKAIMTDGNKGPSPGWVINQGTIAMNGYTLAEIHAVCYRCDSPTNKLRWLYSSDSSDSTSASTSDYFAILGHISIQTLEYKSDFPVASSWQVDTKYMKWTPGPQGSKILSLQISWELKDGKNHQFRSYNVYLVKSSKQEGTSSRLEHVKEYLGVAQAKCYYVSELKVPSGTYSLKFIIQVCGDDGTLQELDESPYYELAVEGPQISITM</sequence>
<dbReference type="PANTHER" id="PTHR13246">
    <property type="entry name" value="ENDO BETA N-ACETYLGLUCOSAMINIDASE"/>
    <property type="match status" value="1"/>
</dbReference>
<proteinExistence type="inferred from homology"/>
<evidence type="ECO:0000256" key="2">
    <source>
        <dbReference type="ARBA" id="ARBA00007849"/>
    </source>
</evidence>
<dbReference type="InterPro" id="IPR032979">
    <property type="entry name" value="ENGase"/>
</dbReference>
<dbReference type="CDD" id="cd06547">
    <property type="entry name" value="GH85_ENGase"/>
    <property type="match status" value="1"/>
</dbReference>
<dbReference type="Pfam" id="PF03644">
    <property type="entry name" value="Glyco_hydro_85"/>
    <property type="match status" value="1"/>
</dbReference>
<dbReference type="InterPro" id="IPR005201">
    <property type="entry name" value="TIM_ENGase"/>
</dbReference>
<dbReference type="Gene3D" id="2.60.120.260">
    <property type="entry name" value="Galactose-binding domain-like"/>
    <property type="match status" value="1"/>
</dbReference>
<dbReference type="GO" id="GO:0006491">
    <property type="term" value="P:N-glycan processing"/>
    <property type="evidence" value="ECO:0007669"/>
    <property type="project" value="UniProtKB-ARBA"/>
</dbReference>
<evidence type="ECO:0000259" key="9">
    <source>
        <dbReference type="Pfam" id="PF03644"/>
    </source>
</evidence>
<organism evidence="11 12">
    <name type="scientific">Arachis hypogaea</name>
    <name type="common">Peanut</name>
    <dbReference type="NCBI Taxonomy" id="3818"/>
    <lineage>
        <taxon>Eukaryota</taxon>
        <taxon>Viridiplantae</taxon>
        <taxon>Streptophyta</taxon>
        <taxon>Embryophyta</taxon>
        <taxon>Tracheophyta</taxon>
        <taxon>Spermatophyta</taxon>
        <taxon>Magnoliopsida</taxon>
        <taxon>eudicotyledons</taxon>
        <taxon>Gunneridae</taxon>
        <taxon>Pentapetalae</taxon>
        <taxon>rosids</taxon>
        <taxon>fabids</taxon>
        <taxon>Fabales</taxon>
        <taxon>Fabaceae</taxon>
        <taxon>Papilionoideae</taxon>
        <taxon>50 kb inversion clade</taxon>
        <taxon>dalbergioids sensu lato</taxon>
        <taxon>Dalbergieae</taxon>
        <taxon>Pterocarpus clade</taxon>
        <taxon>Arachis</taxon>
    </lineage>
</organism>
<dbReference type="Gene3D" id="3.20.20.80">
    <property type="entry name" value="Glycosidases"/>
    <property type="match status" value="1"/>
</dbReference>
<evidence type="ECO:0000256" key="6">
    <source>
        <dbReference type="ARBA" id="ARBA00023295"/>
    </source>
</evidence>
<dbReference type="Pfam" id="PF25529">
    <property type="entry name" value="Ig_ENGASE1_C"/>
    <property type="match status" value="1"/>
</dbReference>
<evidence type="ECO:0000256" key="1">
    <source>
        <dbReference type="ARBA" id="ARBA00004514"/>
    </source>
</evidence>
<dbReference type="PANTHER" id="PTHR13246:SF1">
    <property type="entry name" value="CYTOSOLIC ENDO-BETA-N-ACETYLGLUCOSAMINIDASE"/>
    <property type="match status" value="1"/>
</dbReference>
<dbReference type="InterPro" id="IPR057882">
    <property type="entry name" value="ENGase_C"/>
</dbReference>
<evidence type="ECO:0000256" key="3">
    <source>
        <dbReference type="ARBA" id="ARBA00012566"/>
    </source>
</evidence>
<dbReference type="Proteomes" id="UP000289738">
    <property type="component" value="Chromosome A10"/>
</dbReference>
<name>A0A445B872_ARAHY</name>
<keyword evidence="6" id="KW-0326">Glycosidase</keyword>
<dbReference type="EMBL" id="SDMP01000010">
    <property type="protein sequence ID" value="RYR34861.1"/>
    <property type="molecule type" value="Genomic_DNA"/>
</dbReference>
<keyword evidence="4" id="KW-0963">Cytoplasm</keyword>
<comment type="catalytic activity">
    <reaction evidence="7">
        <text>an N(4)-(oligosaccharide-(1-&gt;3)-[oligosaccharide-(1-&gt;6)]-beta-D-Man-(1-&gt;4)-beta-D-GlcNAc-(1-&gt;4)-alpha-D-GlcNAc)-L-asparaginyl-[protein] + H2O = an oligosaccharide-(1-&gt;3)-[oligosaccharide-(1-&gt;6)]-beta-D-Man-(1-&gt;4)-D-GlcNAc + N(4)-(N-acetyl-beta-D-glucosaminyl)-L-asparaginyl-[protein]</text>
        <dbReference type="Rhea" id="RHEA:73067"/>
        <dbReference type="Rhea" id="RHEA-COMP:12603"/>
        <dbReference type="Rhea" id="RHEA-COMP:18176"/>
        <dbReference type="ChEBI" id="CHEBI:15377"/>
        <dbReference type="ChEBI" id="CHEBI:132248"/>
        <dbReference type="ChEBI" id="CHEBI:192714"/>
        <dbReference type="ChEBI" id="CHEBI:192715"/>
        <dbReference type="EC" id="3.2.1.96"/>
    </reaction>
</comment>
<comment type="subcellular location">
    <subcellularLocation>
        <location evidence="1">Cytoplasm</location>
        <location evidence="1">Cytosol</location>
    </subcellularLocation>
</comment>
<comment type="similarity">
    <text evidence="2">Belongs to the glycosyl hydrolase 85 family.</text>
</comment>
<dbReference type="AlphaFoldDB" id="A0A445B872"/>